<dbReference type="EMBL" id="JWZT01000170">
    <property type="protein sequence ID" value="KII74922.1"/>
    <property type="molecule type" value="Genomic_DNA"/>
</dbReference>
<dbReference type="AlphaFoldDB" id="A0A0C2NLK8"/>
<evidence type="ECO:0000313" key="2">
    <source>
        <dbReference type="EMBL" id="KII74922.1"/>
    </source>
</evidence>
<evidence type="ECO:0000256" key="1">
    <source>
        <dbReference type="SAM" id="MobiDB-lite"/>
    </source>
</evidence>
<dbReference type="Proteomes" id="UP000031668">
    <property type="component" value="Unassembled WGS sequence"/>
</dbReference>
<proteinExistence type="predicted"/>
<feature type="region of interest" description="Disordered" evidence="1">
    <location>
        <begin position="120"/>
        <end position="149"/>
    </location>
</feature>
<evidence type="ECO:0000313" key="3">
    <source>
        <dbReference type="Proteomes" id="UP000031668"/>
    </source>
</evidence>
<accession>A0A0C2NLK8</accession>
<keyword evidence="3" id="KW-1185">Reference proteome</keyword>
<name>A0A0C2NLK8_THEKT</name>
<organism evidence="2 3">
    <name type="scientific">Thelohanellus kitauei</name>
    <name type="common">Myxosporean</name>
    <dbReference type="NCBI Taxonomy" id="669202"/>
    <lineage>
        <taxon>Eukaryota</taxon>
        <taxon>Metazoa</taxon>
        <taxon>Cnidaria</taxon>
        <taxon>Myxozoa</taxon>
        <taxon>Myxosporea</taxon>
        <taxon>Bivalvulida</taxon>
        <taxon>Platysporina</taxon>
        <taxon>Myxobolidae</taxon>
        <taxon>Thelohanellus</taxon>
    </lineage>
</organism>
<sequence>MVFERFCRFAFSTPPPTLVNELHELWHDVLGQDNMSNLYFSVFFIYSVLSMRDLAKAGVLLLEKGNMWTNNRQTIGHEPLISRIEGLEHTCQRGKQTRDRSGRQGQLVCAMATLTNALQDSRPIGSQAKRGGSRSSHKDQAATGPLKQKSLYRVHVNGTSIFTTTGQSRLSTDLSSI</sequence>
<protein>
    <submittedName>
        <fullName evidence="2">Uncharacterized protein</fullName>
    </submittedName>
</protein>
<comment type="caution">
    <text evidence="2">The sequence shown here is derived from an EMBL/GenBank/DDBJ whole genome shotgun (WGS) entry which is preliminary data.</text>
</comment>
<reference evidence="2 3" key="1">
    <citation type="journal article" date="2014" name="Genome Biol. Evol.">
        <title>The genome of the myxosporean Thelohanellus kitauei shows adaptations to nutrient acquisition within its fish host.</title>
        <authorList>
            <person name="Yang Y."/>
            <person name="Xiong J."/>
            <person name="Zhou Z."/>
            <person name="Huo F."/>
            <person name="Miao W."/>
            <person name="Ran C."/>
            <person name="Liu Y."/>
            <person name="Zhang J."/>
            <person name="Feng J."/>
            <person name="Wang M."/>
            <person name="Wang M."/>
            <person name="Wang L."/>
            <person name="Yao B."/>
        </authorList>
    </citation>
    <scope>NUCLEOTIDE SEQUENCE [LARGE SCALE GENOMIC DNA]</scope>
    <source>
        <strain evidence="2">Wuqing</strain>
    </source>
</reference>
<gene>
    <name evidence="2" type="ORF">RF11_07434</name>
</gene>